<dbReference type="GO" id="GO:0004518">
    <property type="term" value="F:nuclease activity"/>
    <property type="evidence" value="ECO:0007669"/>
    <property type="project" value="UniProtKB-KW"/>
</dbReference>
<evidence type="ECO:0000313" key="10">
    <source>
        <dbReference type="Proteomes" id="UP000216438"/>
    </source>
</evidence>
<dbReference type="GO" id="GO:0046872">
    <property type="term" value="F:metal ion binding"/>
    <property type="evidence" value="ECO:0007669"/>
    <property type="project" value="UniProtKB-KW"/>
</dbReference>
<dbReference type="InterPro" id="IPR050556">
    <property type="entry name" value="Type_II_TA_system_RNase"/>
</dbReference>
<comment type="similarity">
    <text evidence="7">Belongs to the PINc/VapC protein family.</text>
</comment>
<dbReference type="SMART" id="SM00670">
    <property type="entry name" value="PINc"/>
    <property type="match status" value="1"/>
</dbReference>
<dbReference type="InterPro" id="IPR002716">
    <property type="entry name" value="PIN_dom"/>
</dbReference>
<dbReference type="Pfam" id="PF01850">
    <property type="entry name" value="PIN"/>
    <property type="match status" value="1"/>
</dbReference>
<keyword evidence="5" id="KW-0378">Hydrolase</keyword>
<dbReference type="GO" id="GO:0016787">
    <property type="term" value="F:hydrolase activity"/>
    <property type="evidence" value="ECO:0007669"/>
    <property type="project" value="UniProtKB-KW"/>
</dbReference>
<dbReference type="RefSeq" id="WP_095591350.1">
    <property type="nucleotide sequence ID" value="NZ_CP016303.1"/>
</dbReference>
<dbReference type="AlphaFoldDB" id="A0A249DXC2"/>
<evidence type="ECO:0000256" key="5">
    <source>
        <dbReference type="ARBA" id="ARBA00022801"/>
    </source>
</evidence>
<dbReference type="PANTHER" id="PTHR33653:SF1">
    <property type="entry name" value="RIBONUCLEASE VAPC2"/>
    <property type="match status" value="1"/>
</dbReference>
<dbReference type="Gene3D" id="3.40.50.1010">
    <property type="entry name" value="5'-nuclease"/>
    <property type="match status" value="1"/>
</dbReference>
<proteinExistence type="inferred from homology"/>
<name>A0A249DXC2_9ENTR</name>
<reference evidence="9 10" key="2">
    <citation type="submission" date="2017-09" db="EMBL/GenBank/DDBJ databases">
        <title>The genome of whitefly Bemisia tabaci, a global crop pest, provides novel insights into virus transmission, host adaptation and insecticide resistance.</title>
        <authorList>
            <person name="Kaur N."/>
            <person name="Kliot A."/>
            <person name="Pinheiro P.V."/>
            <person name="Luan J."/>
            <person name="Zheng Y."/>
            <person name="Liu W."/>
            <person name="Sun H."/>
            <person name="Yang X."/>
            <person name="Xu Y."/>
            <person name="Luo Y."/>
            <person name="Kruse A."/>
            <person name="Fisher T.W."/>
            <person name="Nelson D.R."/>
            <person name="Elimelech M."/>
            <person name="MacCoss M."/>
            <person name="Johnson R."/>
            <person name="Cohen E."/>
            <person name="Hunter W.B."/>
            <person name="Brown J.K."/>
            <person name="Jander G."/>
            <person name="Cilia M."/>
            <person name="Douglas A.E."/>
            <person name="Ghanim M."/>
            <person name="Simmons A.M."/>
            <person name="Wintermantel W.M."/>
            <person name="Ling K.-S."/>
            <person name="Fei Z."/>
        </authorList>
    </citation>
    <scope>NUCLEOTIDE SEQUENCE [LARGE SCALE GENOMIC DNA]</scope>
    <source>
        <strain evidence="9 10">MEAM1</strain>
    </source>
</reference>
<reference evidence="10" key="1">
    <citation type="submission" date="2016-06" db="EMBL/GenBank/DDBJ databases">
        <authorList>
            <person name="Chen W."/>
            <person name="Hasegawa D.K."/>
        </authorList>
    </citation>
    <scope>NUCLEOTIDE SEQUENCE [LARGE SCALE GENOMIC DNA]</scope>
    <source>
        <strain evidence="10">MEAM1</strain>
    </source>
</reference>
<evidence type="ECO:0000259" key="8">
    <source>
        <dbReference type="SMART" id="SM00670"/>
    </source>
</evidence>
<evidence type="ECO:0000256" key="3">
    <source>
        <dbReference type="ARBA" id="ARBA00022722"/>
    </source>
</evidence>
<gene>
    <name evidence="9" type="ORF">BA171_02435</name>
</gene>
<feature type="domain" description="PIN" evidence="8">
    <location>
        <begin position="2"/>
        <end position="120"/>
    </location>
</feature>
<dbReference type="InterPro" id="IPR029060">
    <property type="entry name" value="PIN-like_dom_sf"/>
</dbReference>
<keyword evidence="4" id="KW-0479">Metal-binding</keyword>
<dbReference type="SUPFAM" id="SSF88723">
    <property type="entry name" value="PIN domain-like"/>
    <property type="match status" value="1"/>
</dbReference>
<protein>
    <submittedName>
        <fullName evidence="9">Twitching motility protein PilT</fullName>
    </submittedName>
</protein>
<evidence type="ECO:0000256" key="4">
    <source>
        <dbReference type="ARBA" id="ARBA00022723"/>
    </source>
</evidence>
<dbReference type="CDD" id="cd18736">
    <property type="entry name" value="PIN_CcVapC1-like"/>
    <property type="match status" value="1"/>
</dbReference>
<accession>A0A249DXC2</accession>
<dbReference type="EMBL" id="CP016303">
    <property type="protein sequence ID" value="ASX26009.1"/>
    <property type="molecule type" value="Genomic_DNA"/>
</dbReference>
<organism evidence="9 10">
    <name type="scientific">Candidatus Hamiltonella defensa</name>
    <name type="common">Bemisia tabaci</name>
    <dbReference type="NCBI Taxonomy" id="672795"/>
    <lineage>
        <taxon>Bacteria</taxon>
        <taxon>Pseudomonadati</taxon>
        <taxon>Pseudomonadota</taxon>
        <taxon>Gammaproteobacteria</taxon>
        <taxon>Enterobacterales</taxon>
        <taxon>Enterobacteriaceae</taxon>
        <taxon>aphid secondary symbionts</taxon>
        <taxon>Candidatus Williamhamiltonella</taxon>
    </lineage>
</organism>
<sequence length="132" mass="15100">MPRYMLDTNMCIYLIKNQPKQVARRFVNCFVGDVVMSAITFAELDYGVAVSKDPERELNNLNKLVKLINVMPFDANAARAYGAVRMAKRERKKDHLDKLIASHAIALNIILVTNNERDFIAYPGLQIENWIT</sequence>
<comment type="cofactor">
    <cofactor evidence="1">
        <name>Mg(2+)</name>
        <dbReference type="ChEBI" id="CHEBI:18420"/>
    </cofactor>
</comment>
<keyword evidence="3" id="KW-0540">Nuclease</keyword>
<keyword evidence="6" id="KW-0460">Magnesium</keyword>
<evidence type="ECO:0000256" key="2">
    <source>
        <dbReference type="ARBA" id="ARBA00022649"/>
    </source>
</evidence>
<evidence type="ECO:0000256" key="7">
    <source>
        <dbReference type="ARBA" id="ARBA00038093"/>
    </source>
</evidence>
<evidence type="ECO:0000256" key="1">
    <source>
        <dbReference type="ARBA" id="ARBA00001946"/>
    </source>
</evidence>
<keyword evidence="2" id="KW-1277">Toxin-antitoxin system</keyword>
<evidence type="ECO:0000313" key="9">
    <source>
        <dbReference type="EMBL" id="ASX26009.1"/>
    </source>
</evidence>
<evidence type="ECO:0000256" key="6">
    <source>
        <dbReference type="ARBA" id="ARBA00022842"/>
    </source>
</evidence>
<dbReference type="Proteomes" id="UP000216438">
    <property type="component" value="Chromosome"/>
</dbReference>
<dbReference type="PANTHER" id="PTHR33653">
    <property type="entry name" value="RIBONUCLEASE VAPC2"/>
    <property type="match status" value="1"/>
</dbReference>